<dbReference type="EMBL" id="VIFM01000304">
    <property type="protein sequence ID" value="TQF09846.1"/>
    <property type="molecule type" value="Genomic_DNA"/>
</dbReference>
<dbReference type="AlphaFoldDB" id="A0A540WLF3"/>
<keyword evidence="6 7" id="KW-0472">Membrane</keyword>
<comment type="similarity">
    <text evidence="2">Belongs to the chromate ion transporter (CHR) (TC 2.A.51) family.</text>
</comment>
<comment type="caution">
    <text evidence="8">The sequence shown here is derived from an EMBL/GenBank/DDBJ whole genome shotgun (WGS) entry which is preliminary data.</text>
</comment>
<evidence type="ECO:0000256" key="5">
    <source>
        <dbReference type="ARBA" id="ARBA00022989"/>
    </source>
</evidence>
<organism evidence="8 9">
    <name type="scientific">Myxococcus llanfairpwllgwyngyllgogerychwyrndrobwllllantysiliogogogochensis</name>
    <dbReference type="NCBI Taxonomy" id="2590453"/>
    <lineage>
        <taxon>Bacteria</taxon>
        <taxon>Pseudomonadati</taxon>
        <taxon>Myxococcota</taxon>
        <taxon>Myxococcia</taxon>
        <taxon>Myxococcales</taxon>
        <taxon>Cystobacterineae</taxon>
        <taxon>Myxococcaceae</taxon>
        <taxon>Myxococcus</taxon>
    </lineage>
</organism>
<name>A0A540WLF3_9BACT</name>
<dbReference type="Proteomes" id="UP000315369">
    <property type="component" value="Unassembled WGS sequence"/>
</dbReference>
<evidence type="ECO:0000313" key="8">
    <source>
        <dbReference type="EMBL" id="TQF09846.1"/>
    </source>
</evidence>
<feature type="transmembrane region" description="Helical" evidence="7">
    <location>
        <begin position="234"/>
        <end position="253"/>
    </location>
</feature>
<evidence type="ECO:0000256" key="4">
    <source>
        <dbReference type="ARBA" id="ARBA00022692"/>
    </source>
</evidence>
<keyword evidence="9" id="KW-1185">Reference proteome</keyword>
<dbReference type="Pfam" id="PF02417">
    <property type="entry name" value="Chromate_transp"/>
    <property type="match status" value="2"/>
</dbReference>
<dbReference type="GO" id="GO:0005886">
    <property type="term" value="C:plasma membrane"/>
    <property type="evidence" value="ECO:0007669"/>
    <property type="project" value="UniProtKB-SubCell"/>
</dbReference>
<feature type="transmembrane region" description="Helical" evidence="7">
    <location>
        <begin position="289"/>
        <end position="317"/>
    </location>
</feature>
<protein>
    <submittedName>
        <fullName evidence="8">Chromate efflux transporter</fullName>
    </submittedName>
</protein>
<evidence type="ECO:0000256" key="3">
    <source>
        <dbReference type="ARBA" id="ARBA00022475"/>
    </source>
</evidence>
<evidence type="ECO:0000256" key="2">
    <source>
        <dbReference type="ARBA" id="ARBA00005262"/>
    </source>
</evidence>
<evidence type="ECO:0000256" key="1">
    <source>
        <dbReference type="ARBA" id="ARBA00004651"/>
    </source>
</evidence>
<feature type="transmembrane region" description="Helical" evidence="7">
    <location>
        <begin position="24"/>
        <end position="45"/>
    </location>
</feature>
<dbReference type="NCBIfam" id="TIGR00937">
    <property type="entry name" value="2A51"/>
    <property type="match status" value="1"/>
</dbReference>
<gene>
    <name evidence="8" type="primary">chrA</name>
    <name evidence="8" type="ORF">FJV41_42550</name>
</gene>
<sequence length="401" mass="42400">MPPLEPASPAPSAPRDSAPVLRELALLFLRLGTTAFGGPAAHIALMEDEVVRRRRWLTREEFVDLLGAANLIPGPNSTELAIHIGHRRGGWPGLLVSGVCFILPAFLIVTGFAWAYARFGDLPDVGALLYGVKAVIIAVVLQALWGLSRTVVKTRLAAVVAVGSAAAAFLGVNELWLLLLSGLGVLAWRAIEHRREHGPSGRSASLPVSPWALALPLGVATTAVPFTQQGLFLFFLKVGSVLYGSGYVLLAFLRSELVERWGWLTQAQLLDAVAVGQVTPGPVFTTATFIGYVLGGMTGAVVATVGIFLPAFFFVALSGPLVPRLRRSWRAGAFLDGVNVASLALMAVVTWQLGRAALVDAWTVGLALASAVLLIRWRVNSAWLVLGGGAVGWLVKSLSAG</sequence>
<evidence type="ECO:0000256" key="6">
    <source>
        <dbReference type="ARBA" id="ARBA00023136"/>
    </source>
</evidence>
<dbReference type="PIRSF" id="PIRSF004810">
    <property type="entry name" value="ChrA"/>
    <property type="match status" value="1"/>
</dbReference>
<feature type="transmembrane region" description="Helical" evidence="7">
    <location>
        <begin position="357"/>
        <end position="375"/>
    </location>
</feature>
<reference evidence="8 9" key="1">
    <citation type="submission" date="2019-06" db="EMBL/GenBank/DDBJ databases">
        <authorList>
            <person name="Livingstone P."/>
            <person name="Whitworth D."/>
        </authorList>
    </citation>
    <scope>NUCLEOTIDE SEQUENCE [LARGE SCALE GENOMIC DNA]</scope>
    <source>
        <strain evidence="8 9">AM401</strain>
    </source>
</reference>
<keyword evidence="4 7" id="KW-0812">Transmembrane</keyword>
<proteinExistence type="inferred from homology"/>
<keyword evidence="3" id="KW-1003">Cell membrane</keyword>
<keyword evidence="5 7" id="KW-1133">Transmembrane helix</keyword>
<dbReference type="RefSeq" id="WP_141648348.1">
    <property type="nucleotide sequence ID" value="NZ_VIFM01000304.1"/>
</dbReference>
<evidence type="ECO:0000256" key="7">
    <source>
        <dbReference type="SAM" id="Phobius"/>
    </source>
</evidence>
<dbReference type="PANTHER" id="PTHR33567">
    <property type="entry name" value="CHROMATE ION TRANSPORTER (EUROFUNG)"/>
    <property type="match status" value="1"/>
</dbReference>
<accession>A0A540WLF3</accession>
<dbReference type="InterPro" id="IPR014047">
    <property type="entry name" value="Chr_Tranpt_l_chain"/>
</dbReference>
<dbReference type="OrthoDB" id="9788907at2"/>
<feature type="transmembrane region" description="Helical" evidence="7">
    <location>
        <begin position="159"/>
        <end position="188"/>
    </location>
</feature>
<dbReference type="PANTHER" id="PTHR33567:SF3">
    <property type="entry name" value="CHROMATE ION TRANSPORTER (EUROFUNG)"/>
    <property type="match status" value="1"/>
</dbReference>
<dbReference type="GO" id="GO:0015109">
    <property type="term" value="F:chromate transmembrane transporter activity"/>
    <property type="evidence" value="ECO:0007669"/>
    <property type="project" value="InterPro"/>
</dbReference>
<evidence type="ECO:0000313" key="9">
    <source>
        <dbReference type="Proteomes" id="UP000315369"/>
    </source>
</evidence>
<dbReference type="InterPro" id="IPR003370">
    <property type="entry name" value="Chromate_transpt"/>
</dbReference>
<comment type="subcellular location">
    <subcellularLocation>
        <location evidence="1">Cell membrane</location>
        <topology evidence="1">Multi-pass membrane protein</topology>
    </subcellularLocation>
</comment>
<feature type="transmembrane region" description="Helical" evidence="7">
    <location>
        <begin position="94"/>
        <end position="116"/>
    </location>
</feature>
<feature type="transmembrane region" description="Helical" evidence="7">
    <location>
        <begin position="329"/>
        <end position="351"/>
    </location>
</feature>
<feature type="transmembrane region" description="Helical" evidence="7">
    <location>
        <begin position="128"/>
        <end position="147"/>
    </location>
</feature>